<name>A0A1I5YLE0_9FIRM</name>
<gene>
    <name evidence="1" type="ORF">SAMN04487928_14917</name>
</gene>
<dbReference type="EMBL" id="FOXO01000049">
    <property type="protein sequence ID" value="SFQ45013.1"/>
    <property type="molecule type" value="Genomic_DNA"/>
</dbReference>
<protein>
    <submittedName>
        <fullName evidence="1">Uncharacterized protein</fullName>
    </submittedName>
</protein>
<feature type="non-terminal residue" evidence="1">
    <location>
        <position position="35"/>
    </location>
</feature>
<evidence type="ECO:0000313" key="2">
    <source>
        <dbReference type="Proteomes" id="UP000182624"/>
    </source>
</evidence>
<evidence type="ECO:0000313" key="1">
    <source>
        <dbReference type="EMBL" id="SFQ45013.1"/>
    </source>
</evidence>
<sequence>MKSGGNCDYHFYISYPKTNGDYQDVTGSLLLLLKL</sequence>
<organism evidence="1 2">
    <name type="scientific">Butyrivibrio proteoclasticus</name>
    <dbReference type="NCBI Taxonomy" id="43305"/>
    <lineage>
        <taxon>Bacteria</taxon>
        <taxon>Bacillati</taxon>
        <taxon>Bacillota</taxon>
        <taxon>Clostridia</taxon>
        <taxon>Lachnospirales</taxon>
        <taxon>Lachnospiraceae</taxon>
        <taxon>Butyrivibrio</taxon>
    </lineage>
</organism>
<proteinExistence type="predicted"/>
<keyword evidence="2" id="KW-1185">Reference proteome</keyword>
<accession>A0A1I5YLE0</accession>
<dbReference type="AlphaFoldDB" id="A0A1I5YLE0"/>
<dbReference type="Proteomes" id="UP000182624">
    <property type="component" value="Unassembled WGS sequence"/>
</dbReference>
<reference evidence="2" key="1">
    <citation type="submission" date="2016-10" db="EMBL/GenBank/DDBJ databases">
        <authorList>
            <person name="Varghese N."/>
            <person name="Submissions S."/>
        </authorList>
    </citation>
    <scope>NUCLEOTIDE SEQUENCE [LARGE SCALE GENOMIC DNA]</scope>
    <source>
        <strain evidence="2">P18</strain>
    </source>
</reference>